<dbReference type="GO" id="GO:0016887">
    <property type="term" value="F:ATP hydrolysis activity"/>
    <property type="evidence" value="ECO:0007669"/>
    <property type="project" value="InterPro"/>
</dbReference>
<evidence type="ECO:0000256" key="4">
    <source>
        <dbReference type="ARBA" id="ARBA00022692"/>
    </source>
</evidence>
<keyword evidence="6" id="KW-0378">Hydrolase</keyword>
<dbReference type="Pfam" id="PF00005">
    <property type="entry name" value="ABC_tran"/>
    <property type="match status" value="1"/>
</dbReference>
<dbReference type="CDD" id="cd03223">
    <property type="entry name" value="ABCD_peroxisomal_ALDP"/>
    <property type="match status" value="1"/>
</dbReference>
<dbReference type="KEGG" id="hazt:108676669"/>
<dbReference type="GO" id="GO:0007031">
    <property type="term" value="P:peroxisome organization"/>
    <property type="evidence" value="ECO:0007669"/>
    <property type="project" value="TreeGrafter"/>
</dbReference>
<evidence type="ECO:0000259" key="14">
    <source>
        <dbReference type="PROSITE" id="PS50929"/>
    </source>
</evidence>
<name>A0A8B7P2T1_HYAAZ</name>
<dbReference type="OMA" id="DVHSCRC"/>
<dbReference type="OrthoDB" id="422637at2759"/>
<evidence type="ECO:0000256" key="3">
    <source>
        <dbReference type="ARBA" id="ARBA00022448"/>
    </source>
</evidence>
<dbReference type="InterPro" id="IPR003593">
    <property type="entry name" value="AAA+_ATPase"/>
</dbReference>
<evidence type="ECO:0000256" key="11">
    <source>
        <dbReference type="ARBA" id="ARBA00023140"/>
    </source>
</evidence>
<dbReference type="Gene3D" id="3.40.50.300">
    <property type="entry name" value="P-loop containing nucleotide triphosphate hydrolases"/>
    <property type="match status" value="1"/>
</dbReference>
<keyword evidence="11" id="KW-0576">Peroxisome</keyword>
<dbReference type="Pfam" id="PF06472">
    <property type="entry name" value="ABC_membrane_2"/>
    <property type="match status" value="1"/>
</dbReference>
<dbReference type="InterPro" id="IPR017871">
    <property type="entry name" value="ABC_transporter-like_CS"/>
</dbReference>
<keyword evidence="15" id="KW-1185">Reference proteome</keyword>
<keyword evidence="8" id="KW-1278">Translocase</keyword>
<dbReference type="GO" id="GO:0005324">
    <property type="term" value="F:long-chain fatty acid transmembrane transporter activity"/>
    <property type="evidence" value="ECO:0007669"/>
    <property type="project" value="TreeGrafter"/>
</dbReference>
<keyword evidence="5" id="KW-0547">Nucleotide-binding</keyword>
<dbReference type="SMART" id="SM00382">
    <property type="entry name" value="AAA"/>
    <property type="match status" value="1"/>
</dbReference>
<accession>A0A8B7P2T1</accession>
<dbReference type="GeneID" id="108676669"/>
<evidence type="ECO:0000256" key="6">
    <source>
        <dbReference type="ARBA" id="ARBA00022801"/>
    </source>
</evidence>
<keyword evidence="10" id="KW-0472">Membrane</keyword>
<dbReference type="PROSITE" id="PS50893">
    <property type="entry name" value="ABC_TRANSPORTER_2"/>
    <property type="match status" value="1"/>
</dbReference>
<evidence type="ECO:0000256" key="1">
    <source>
        <dbReference type="ARBA" id="ARBA00004585"/>
    </source>
</evidence>
<keyword evidence="3" id="KW-0813">Transport</keyword>
<dbReference type="GO" id="GO:0005778">
    <property type="term" value="C:peroxisomal membrane"/>
    <property type="evidence" value="ECO:0007669"/>
    <property type="project" value="UniProtKB-SubCell"/>
</dbReference>
<dbReference type="Proteomes" id="UP000694843">
    <property type="component" value="Unplaced"/>
</dbReference>
<proteinExistence type="inferred from homology"/>
<protein>
    <submittedName>
        <fullName evidence="16">ATP-binding cassette sub-family D member</fullName>
    </submittedName>
</protein>
<dbReference type="PANTHER" id="PTHR11384">
    <property type="entry name" value="ATP-BINDING CASSETTE, SUB-FAMILY D MEMBER"/>
    <property type="match status" value="1"/>
</dbReference>
<feature type="region of interest" description="Disordered" evidence="12">
    <location>
        <begin position="912"/>
        <end position="950"/>
    </location>
</feature>
<dbReference type="InterPro" id="IPR027417">
    <property type="entry name" value="P-loop_NTPase"/>
</dbReference>
<dbReference type="AlphaFoldDB" id="A0A8B7P2T1"/>
<gene>
    <name evidence="16" type="primary">LOC108676669</name>
</gene>
<keyword evidence="7 16" id="KW-0067">ATP-binding</keyword>
<dbReference type="PANTHER" id="PTHR11384:SF67">
    <property type="entry name" value="ATP-BINDING CASSETTE SUB-FAMILY D MEMBER 1"/>
    <property type="match status" value="1"/>
</dbReference>
<dbReference type="InterPro" id="IPR036640">
    <property type="entry name" value="ABC1_TM_sf"/>
</dbReference>
<comment type="subcellular location">
    <subcellularLocation>
        <location evidence="1">Peroxisome membrane</location>
        <topology evidence="1">Multi-pass membrane protein</topology>
    </subcellularLocation>
</comment>
<evidence type="ECO:0000256" key="12">
    <source>
        <dbReference type="SAM" id="MobiDB-lite"/>
    </source>
</evidence>
<dbReference type="GO" id="GO:0015910">
    <property type="term" value="P:long-chain fatty acid import into peroxisome"/>
    <property type="evidence" value="ECO:0007669"/>
    <property type="project" value="TreeGrafter"/>
</dbReference>
<feature type="domain" description="ABC transporter" evidence="13">
    <location>
        <begin position="702"/>
        <end position="928"/>
    </location>
</feature>
<evidence type="ECO:0000313" key="15">
    <source>
        <dbReference type="Proteomes" id="UP000694843"/>
    </source>
</evidence>
<dbReference type="SUPFAM" id="SSF90123">
    <property type="entry name" value="ABC transporter transmembrane region"/>
    <property type="match status" value="1"/>
</dbReference>
<dbReference type="GO" id="GO:0140359">
    <property type="term" value="F:ABC-type transporter activity"/>
    <property type="evidence" value="ECO:0007669"/>
    <property type="project" value="InterPro"/>
</dbReference>
<keyword evidence="4" id="KW-0812">Transmembrane</keyword>
<reference evidence="16" key="1">
    <citation type="submission" date="2025-08" db="UniProtKB">
        <authorList>
            <consortium name="RefSeq"/>
        </authorList>
    </citation>
    <scope>IDENTIFICATION</scope>
    <source>
        <tissue evidence="16">Whole organism</tissue>
    </source>
</reference>
<evidence type="ECO:0000256" key="8">
    <source>
        <dbReference type="ARBA" id="ARBA00022967"/>
    </source>
</evidence>
<keyword evidence="9" id="KW-1133">Transmembrane helix</keyword>
<sequence length="950" mass="104796">MPTVSSKLISGASKTLGLSEKNFSRGAVAAICAVYFYTTVYPKVKHLVYAKSAKTPAGNVATSSKSATHKKSPAVNKEFFTQLRQLIKIIIPSALSKEAGILYLHTLSLVARTFLSIYVAKLEGRVVKYIVRKDVSKFALMMTQWITIAIPATFINSMIRFLESCLAMSFRTRLVKYSYDLYFKNQCYYRISNLDGRIENADHCLTDDIQAFTSSIAHLYSHITKPILDTLLITVSLAQLAKQRSGAMLPGPALGFVVALVTGRLLRAVSPRFGKLVAEEAARQADLRAAHSRIITNAEEIAFYGGHKVEQGMLEVCYKRLVQQRATIFSQRLWYVMLEQFLMKYVWSGAGMVIVSIPLMTGTSKKHADDGGDEGVSERTEYFTTTKQLLVSGGDAIERLMTSYKVFGDVHSCRCVTCNMLQVFGDVHSCRCVTCNMLQVFGDVHSCRCVTCNMLQVFGDVHSCRCVTCNMLQVFGDVHSCRCVTCNMLQVFGDVHSCRCVTCNMLQVFGDVHSCRCVTCNMLQVFGDVHSCRCVTCNMLQVFGDVHSCRCVTCNMLQVFGDVHSCRCVTCNMLQVFGDVHSCRCVTCNMLQVFGDVHSCRCVTCNMLQVFGDVHSCRCVTCNMLQVFGDVHSCRCVTCNMLQVFGDVHSCRYERPALQSPAGGDERSIARAARSSHPGLLYGPTGMPLIRGVVTCSDDGSVVLEAVPVVTPACDVVVPSLTLTIRPGMHLLIAGPNGCGKSSLFRIMSGLWPVYAGRLSKPPASSMFYIPQRPYMSVGTLRDQVIYPDSLSSMMAAGRTDAQLYEILSIVHLQHIVAREGGWNARQDWKDVLSGGEKQRMGMARLFYHHPQYALLDECTSAVSIDVEGEMYEAVKAAGITLLTITHRPSLWKFHDHLLQFDGEGGWTLSALEGDGETRPTATSEGECVSSDSSFGEPDLPSNEPKDLVD</sequence>
<dbReference type="InterPro" id="IPR011527">
    <property type="entry name" value="ABC1_TM_dom"/>
</dbReference>
<dbReference type="RefSeq" id="XP_018020275.1">
    <property type="nucleotide sequence ID" value="XM_018164786.2"/>
</dbReference>
<evidence type="ECO:0000313" key="16">
    <source>
        <dbReference type="RefSeq" id="XP_018020275.1"/>
    </source>
</evidence>
<dbReference type="PROSITE" id="PS50929">
    <property type="entry name" value="ABC_TM1F"/>
    <property type="match status" value="1"/>
</dbReference>
<evidence type="ECO:0000256" key="9">
    <source>
        <dbReference type="ARBA" id="ARBA00022989"/>
    </source>
</evidence>
<feature type="compositionally biased region" description="Polar residues" evidence="12">
    <location>
        <begin position="920"/>
        <end position="934"/>
    </location>
</feature>
<evidence type="ECO:0000256" key="7">
    <source>
        <dbReference type="ARBA" id="ARBA00022840"/>
    </source>
</evidence>
<feature type="domain" description="ABC transmembrane type-1" evidence="14">
    <location>
        <begin position="106"/>
        <end position="343"/>
    </location>
</feature>
<dbReference type="GO" id="GO:0042760">
    <property type="term" value="P:very long-chain fatty acid catabolic process"/>
    <property type="evidence" value="ECO:0007669"/>
    <property type="project" value="TreeGrafter"/>
</dbReference>
<dbReference type="GO" id="GO:0005524">
    <property type="term" value="F:ATP binding"/>
    <property type="evidence" value="ECO:0007669"/>
    <property type="project" value="UniProtKB-KW"/>
</dbReference>
<dbReference type="SUPFAM" id="SSF52540">
    <property type="entry name" value="P-loop containing nucleoside triphosphate hydrolases"/>
    <property type="match status" value="1"/>
</dbReference>
<evidence type="ECO:0000256" key="5">
    <source>
        <dbReference type="ARBA" id="ARBA00022741"/>
    </source>
</evidence>
<dbReference type="FunFam" id="3.40.50.300:FF:000800">
    <property type="entry name" value="ATP-binding cassette sub-family D member 1"/>
    <property type="match status" value="1"/>
</dbReference>
<organism evidence="15 16">
    <name type="scientific">Hyalella azteca</name>
    <name type="common">Amphipod</name>
    <dbReference type="NCBI Taxonomy" id="294128"/>
    <lineage>
        <taxon>Eukaryota</taxon>
        <taxon>Metazoa</taxon>
        <taxon>Ecdysozoa</taxon>
        <taxon>Arthropoda</taxon>
        <taxon>Crustacea</taxon>
        <taxon>Multicrustacea</taxon>
        <taxon>Malacostraca</taxon>
        <taxon>Eumalacostraca</taxon>
        <taxon>Peracarida</taxon>
        <taxon>Amphipoda</taxon>
        <taxon>Senticaudata</taxon>
        <taxon>Talitrida</taxon>
        <taxon>Talitroidea</taxon>
        <taxon>Hyalellidae</taxon>
        <taxon>Hyalella</taxon>
    </lineage>
</organism>
<comment type="similarity">
    <text evidence="2">Belongs to the ABC transporter superfamily. ABCD family. Peroxisomal fatty acyl CoA transporter (TC 3.A.1.203) subfamily.</text>
</comment>
<dbReference type="InterPro" id="IPR050835">
    <property type="entry name" value="ABC_transporter_sub-D"/>
</dbReference>
<evidence type="ECO:0000259" key="13">
    <source>
        <dbReference type="PROSITE" id="PS50893"/>
    </source>
</evidence>
<dbReference type="InterPro" id="IPR003439">
    <property type="entry name" value="ABC_transporter-like_ATP-bd"/>
</dbReference>
<dbReference type="GO" id="GO:0006635">
    <property type="term" value="P:fatty acid beta-oxidation"/>
    <property type="evidence" value="ECO:0007669"/>
    <property type="project" value="TreeGrafter"/>
</dbReference>
<evidence type="ECO:0000256" key="2">
    <source>
        <dbReference type="ARBA" id="ARBA00008575"/>
    </source>
</evidence>
<evidence type="ECO:0000256" key="10">
    <source>
        <dbReference type="ARBA" id="ARBA00023136"/>
    </source>
</evidence>
<dbReference type="Gene3D" id="1.20.1560.10">
    <property type="entry name" value="ABC transporter type 1, transmembrane domain"/>
    <property type="match status" value="1"/>
</dbReference>
<dbReference type="PROSITE" id="PS00211">
    <property type="entry name" value="ABC_TRANSPORTER_1"/>
    <property type="match status" value="1"/>
</dbReference>